<dbReference type="FunFam" id="2.40.70.10:FF:000044">
    <property type="entry name" value="Lysosomal aspartic protease"/>
    <property type="match status" value="1"/>
</dbReference>
<dbReference type="InterPro" id="IPR021109">
    <property type="entry name" value="Peptidase_aspartic_dom_sf"/>
</dbReference>
<feature type="active site" evidence="8">
    <location>
        <position position="282"/>
    </location>
</feature>
<evidence type="ECO:0000256" key="2">
    <source>
        <dbReference type="ARBA" id="ARBA00022670"/>
    </source>
</evidence>
<sequence length="435" mass="47682">MKTCIAVLALLAIFSFESSFAQLQRVKLHKMETARRTLQSHQTSVQNLIKKYKAFNSMLKADGGSPVEPLTDYLDAQYYGEIGLGTPPQPFKVIFDTGSSNLWVPSKKCKWTDIACWLHNKYDSTKSSTYKKNGTEFAIRYGTGSLKGFLSTDVLTVAGMKVQSQTFAEATEQPGITFVAAKFDGILGMGYSTISVDQVVPPFYNMVSQKLVQAPVFSFYLSRNPNATEGGEIVFGGSDPKLYEPPFTYVNVTRKGYWQFKMDGISVSGTKYCSGGCNAIADTGTSLLAGPSAEVEKLNAQIGATKFVGGEYIVVCSQIPSLPNITFTIGGKEFSLTPYEYVLKVTIMGQSQCISGFIGLDVPPPMGPLWILGDVFIGPYYTEFDLGNNRVGFAKTKVPQEAHRFRMAPPGDSRLISRLMERSHSVISMSMDISN</sequence>
<dbReference type="PROSITE" id="PS00141">
    <property type="entry name" value="ASP_PROTEASE"/>
    <property type="match status" value="2"/>
</dbReference>
<dbReference type="InterPro" id="IPR033121">
    <property type="entry name" value="PEPTIDASE_A1"/>
</dbReference>
<keyword evidence="4 10" id="KW-0064">Aspartyl protease</keyword>
<evidence type="ECO:0000256" key="9">
    <source>
        <dbReference type="PIRSR" id="PIRSR601461-2"/>
    </source>
</evidence>
<evidence type="ECO:0000259" key="12">
    <source>
        <dbReference type="PROSITE" id="PS51767"/>
    </source>
</evidence>
<evidence type="ECO:0000256" key="4">
    <source>
        <dbReference type="ARBA" id="ARBA00022750"/>
    </source>
</evidence>
<feature type="disulfide bond" evidence="9">
    <location>
        <begin position="273"/>
        <end position="277"/>
    </location>
</feature>
<evidence type="ECO:0000256" key="7">
    <source>
        <dbReference type="ARBA" id="ARBA00023180"/>
    </source>
</evidence>
<dbReference type="PROSITE" id="PS51767">
    <property type="entry name" value="PEPTIDASE_A1"/>
    <property type="match status" value="1"/>
</dbReference>
<accession>A0AAE1DR99</accession>
<feature type="disulfide bond" evidence="9">
    <location>
        <begin position="109"/>
        <end position="116"/>
    </location>
</feature>
<gene>
    <name evidence="13" type="ORF">RRG08_041431</name>
</gene>
<dbReference type="PRINTS" id="PR00792">
    <property type="entry name" value="PEPSIN"/>
</dbReference>
<dbReference type="InterPro" id="IPR001969">
    <property type="entry name" value="Aspartic_peptidase_AS"/>
</dbReference>
<dbReference type="GO" id="GO:0004190">
    <property type="term" value="F:aspartic-type endopeptidase activity"/>
    <property type="evidence" value="ECO:0007669"/>
    <property type="project" value="UniProtKB-KW"/>
</dbReference>
<feature type="domain" description="Peptidase A1" evidence="12">
    <location>
        <begin position="78"/>
        <end position="394"/>
    </location>
</feature>
<comment type="similarity">
    <text evidence="1 10">Belongs to the peptidase A1 family.</text>
</comment>
<feature type="active site" evidence="8">
    <location>
        <position position="96"/>
    </location>
</feature>
<organism evidence="13 14">
    <name type="scientific">Elysia crispata</name>
    <name type="common">lettuce slug</name>
    <dbReference type="NCBI Taxonomy" id="231223"/>
    <lineage>
        <taxon>Eukaryota</taxon>
        <taxon>Metazoa</taxon>
        <taxon>Spiralia</taxon>
        <taxon>Lophotrochozoa</taxon>
        <taxon>Mollusca</taxon>
        <taxon>Gastropoda</taxon>
        <taxon>Heterobranchia</taxon>
        <taxon>Euthyneura</taxon>
        <taxon>Panpulmonata</taxon>
        <taxon>Sacoglossa</taxon>
        <taxon>Placobranchoidea</taxon>
        <taxon>Plakobranchidae</taxon>
        <taxon>Elysia</taxon>
    </lineage>
</organism>
<keyword evidence="7" id="KW-0325">Glycoprotein</keyword>
<dbReference type="SUPFAM" id="SSF50630">
    <property type="entry name" value="Acid proteases"/>
    <property type="match status" value="1"/>
</dbReference>
<dbReference type="PANTHER" id="PTHR47966">
    <property type="entry name" value="BETA-SITE APP-CLEAVING ENZYME, ISOFORM A-RELATED"/>
    <property type="match status" value="1"/>
</dbReference>
<evidence type="ECO:0000256" key="5">
    <source>
        <dbReference type="ARBA" id="ARBA00022801"/>
    </source>
</evidence>
<evidence type="ECO:0000256" key="8">
    <source>
        <dbReference type="PIRSR" id="PIRSR601461-1"/>
    </source>
</evidence>
<dbReference type="Gene3D" id="2.40.70.10">
    <property type="entry name" value="Acid Proteases"/>
    <property type="match status" value="2"/>
</dbReference>
<comment type="caution">
    <text evidence="13">The sequence shown here is derived from an EMBL/GenBank/DDBJ whole genome shotgun (WGS) entry which is preliminary data.</text>
</comment>
<keyword evidence="3 11" id="KW-0732">Signal</keyword>
<keyword evidence="2 10" id="KW-0645">Protease</keyword>
<evidence type="ECO:0000256" key="11">
    <source>
        <dbReference type="SAM" id="SignalP"/>
    </source>
</evidence>
<evidence type="ECO:0000256" key="10">
    <source>
        <dbReference type="RuleBase" id="RU000454"/>
    </source>
</evidence>
<protein>
    <recommendedName>
        <fullName evidence="12">Peptidase A1 domain-containing protein</fullName>
    </recommendedName>
</protein>
<dbReference type="Pfam" id="PF00026">
    <property type="entry name" value="Asp"/>
    <property type="match status" value="1"/>
</dbReference>
<dbReference type="InterPro" id="IPR001461">
    <property type="entry name" value="Aspartic_peptidase_A1"/>
</dbReference>
<dbReference type="Pfam" id="PF07966">
    <property type="entry name" value="A1_Propeptide"/>
    <property type="match status" value="1"/>
</dbReference>
<name>A0AAE1DR99_9GAST</name>
<dbReference type="EMBL" id="JAWDGP010002778">
    <property type="protein sequence ID" value="KAK3779969.1"/>
    <property type="molecule type" value="Genomic_DNA"/>
</dbReference>
<dbReference type="FunFam" id="2.40.70.10:FF:000009">
    <property type="entry name" value="Aspartic proteinase A1"/>
    <property type="match status" value="1"/>
</dbReference>
<keyword evidence="5 10" id="KW-0378">Hydrolase</keyword>
<keyword evidence="14" id="KW-1185">Reference proteome</keyword>
<evidence type="ECO:0000256" key="1">
    <source>
        <dbReference type="ARBA" id="ARBA00007447"/>
    </source>
</evidence>
<evidence type="ECO:0000256" key="3">
    <source>
        <dbReference type="ARBA" id="ARBA00022729"/>
    </source>
</evidence>
<evidence type="ECO:0000313" key="13">
    <source>
        <dbReference type="EMBL" id="KAK3779969.1"/>
    </source>
</evidence>
<dbReference type="AlphaFoldDB" id="A0AAE1DR99"/>
<reference evidence="13" key="1">
    <citation type="journal article" date="2023" name="G3 (Bethesda)">
        <title>A reference genome for the long-term kleptoplast-retaining sea slug Elysia crispata morphotype clarki.</title>
        <authorList>
            <person name="Eastman K.E."/>
            <person name="Pendleton A.L."/>
            <person name="Shaikh M.A."/>
            <person name="Suttiyut T."/>
            <person name="Ogas R."/>
            <person name="Tomko P."/>
            <person name="Gavelis G."/>
            <person name="Widhalm J.R."/>
            <person name="Wisecaver J.H."/>
        </authorList>
    </citation>
    <scope>NUCLEOTIDE SEQUENCE</scope>
    <source>
        <strain evidence="13">ECLA1</strain>
    </source>
</reference>
<dbReference type="GO" id="GO:0006508">
    <property type="term" value="P:proteolysis"/>
    <property type="evidence" value="ECO:0007669"/>
    <property type="project" value="UniProtKB-KW"/>
</dbReference>
<dbReference type="PANTHER" id="PTHR47966:SF51">
    <property type="entry name" value="BETA-SITE APP-CLEAVING ENZYME, ISOFORM A-RELATED"/>
    <property type="match status" value="1"/>
</dbReference>
<feature type="signal peptide" evidence="11">
    <location>
        <begin position="1"/>
        <end position="21"/>
    </location>
</feature>
<evidence type="ECO:0000256" key="6">
    <source>
        <dbReference type="ARBA" id="ARBA00023157"/>
    </source>
</evidence>
<evidence type="ECO:0000313" key="14">
    <source>
        <dbReference type="Proteomes" id="UP001283361"/>
    </source>
</evidence>
<dbReference type="InterPro" id="IPR012848">
    <property type="entry name" value="Aspartic_peptidase_N"/>
</dbReference>
<proteinExistence type="inferred from homology"/>
<dbReference type="Proteomes" id="UP001283361">
    <property type="component" value="Unassembled WGS sequence"/>
</dbReference>
<feature type="chain" id="PRO_5041991182" description="Peptidase A1 domain-containing protein" evidence="11">
    <location>
        <begin position="22"/>
        <end position="435"/>
    </location>
</feature>
<keyword evidence="6 9" id="KW-1015">Disulfide bond</keyword>